<protein>
    <recommendedName>
        <fullName evidence="7">Pyridine nucleotide-disulphide oxidoreductase dimerisation domain-containing protein</fullName>
    </recommendedName>
</protein>
<keyword evidence="5" id="KW-0560">Oxidoreductase</keyword>
<comment type="cofactor">
    <cofactor evidence="1">
        <name>FAD</name>
        <dbReference type="ChEBI" id="CHEBI:57692"/>
    </cofactor>
</comment>
<sequence>RNVYFPLAPAANKQGRIAGNVIAGNSVDPFPGVVGTSVWKVFDLYCGKTGITETEAKELGYDPGSVLIESNEIAHYYPNRGSQFKLKMTTYLLFDVKTHQLLGAEITAPSPLGGKKIDVLATALAAKMKIEDIQKLDLSYAPPFAPVWDPILIAANVARKKCL</sequence>
<feature type="domain" description="Pyridine nucleotide-disulphide oxidoreductase dimerisation" evidence="7">
    <location>
        <begin position="40"/>
        <end position="146"/>
    </location>
</feature>
<reference evidence="8" key="1">
    <citation type="journal article" date="2014" name="Front. Microbiol.">
        <title>High frequency of phylogenetically diverse reductive dehalogenase-homologous genes in deep subseafloor sedimentary metagenomes.</title>
        <authorList>
            <person name="Kawai M."/>
            <person name="Futagami T."/>
            <person name="Toyoda A."/>
            <person name="Takaki Y."/>
            <person name="Nishi S."/>
            <person name="Hori S."/>
            <person name="Arai W."/>
            <person name="Tsubouchi T."/>
            <person name="Morono Y."/>
            <person name="Uchiyama I."/>
            <person name="Ito T."/>
            <person name="Fujiyama A."/>
            <person name="Inagaki F."/>
            <person name="Takami H."/>
        </authorList>
    </citation>
    <scope>NUCLEOTIDE SEQUENCE</scope>
    <source>
        <strain evidence="8">Expedition CK06-06</strain>
    </source>
</reference>
<dbReference type="Pfam" id="PF02852">
    <property type="entry name" value="Pyr_redox_dim"/>
    <property type="match status" value="1"/>
</dbReference>
<organism evidence="8">
    <name type="scientific">marine sediment metagenome</name>
    <dbReference type="NCBI Taxonomy" id="412755"/>
    <lineage>
        <taxon>unclassified sequences</taxon>
        <taxon>metagenomes</taxon>
        <taxon>ecological metagenomes</taxon>
    </lineage>
</organism>
<dbReference type="InterPro" id="IPR004099">
    <property type="entry name" value="Pyr_nucl-diS_OxRdtase_dimer"/>
</dbReference>
<dbReference type="PANTHER" id="PTHR43429:SF1">
    <property type="entry name" value="NAD(P)H SULFUR OXIDOREDUCTASE (COA-DEPENDENT)"/>
    <property type="match status" value="1"/>
</dbReference>
<evidence type="ECO:0000256" key="5">
    <source>
        <dbReference type="ARBA" id="ARBA00023002"/>
    </source>
</evidence>
<comment type="caution">
    <text evidence="8">The sequence shown here is derived from an EMBL/GenBank/DDBJ whole genome shotgun (WGS) entry which is preliminary data.</text>
</comment>
<evidence type="ECO:0000256" key="1">
    <source>
        <dbReference type="ARBA" id="ARBA00001974"/>
    </source>
</evidence>
<gene>
    <name evidence="8" type="ORF">S01H1_43725</name>
</gene>
<evidence type="ECO:0000256" key="6">
    <source>
        <dbReference type="ARBA" id="ARBA00023284"/>
    </source>
</evidence>
<feature type="non-terminal residue" evidence="8">
    <location>
        <position position="1"/>
    </location>
</feature>
<dbReference type="PANTHER" id="PTHR43429">
    <property type="entry name" value="PYRIDINE NUCLEOTIDE-DISULFIDE OXIDOREDUCTASE DOMAIN-CONTAINING"/>
    <property type="match status" value="1"/>
</dbReference>
<dbReference type="AlphaFoldDB" id="X0U7Q0"/>
<evidence type="ECO:0000259" key="7">
    <source>
        <dbReference type="Pfam" id="PF02852"/>
    </source>
</evidence>
<evidence type="ECO:0000256" key="4">
    <source>
        <dbReference type="ARBA" id="ARBA00022827"/>
    </source>
</evidence>
<dbReference type="GO" id="GO:0016491">
    <property type="term" value="F:oxidoreductase activity"/>
    <property type="evidence" value="ECO:0007669"/>
    <property type="project" value="UniProtKB-KW"/>
</dbReference>
<evidence type="ECO:0000313" key="8">
    <source>
        <dbReference type="EMBL" id="GAG01829.1"/>
    </source>
</evidence>
<evidence type="ECO:0000256" key="2">
    <source>
        <dbReference type="ARBA" id="ARBA00009130"/>
    </source>
</evidence>
<evidence type="ECO:0000256" key="3">
    <source>
        <dbReference type="ARBA" id="ARBA00022630"/>
    </source>
</evidence>
<dbReference type="InterPro" id="IPR036188">
    <property type="entry name" value="FAD/NAD-bd_sf"/>
</dbReference>
<keyword evidence="3" id="KW-0285">Flavoprotein</keyword>
<accession>X0U7Q0</accession>
<comment type="similarity">
    <text evidence="2">Belongs to the class-III pyridine nucleotide-disulfide oxidoreductase family.</text>
</comment>
<keyword evidence="6" id="KW-0676">Redox-active center</keyword>
<dbReference type="SUPFAM" id="SSF55424">
    <property type="entry name" value="FAD/NAD-linked reductases, dimerisation (C-terminal) domain"/>
    <property type="match status" value="1"/>
</dbReference>
<name>X0U7Q0_9ZZZZ</name>
<dbReference type="Gene3D" id="3.50.50.60">
    <property type="entry name" value="FAD/NAD(P)-binding domain"/>
    <property type="match status" value="2"/>
</dbReference>
<dbReference type="InterPro" id="IPR016156">
    <property type="entry name" value="FAD/NAD-linked_Rdtase_dimer_sf"/>
</dbReference>
<proteinExistence type="inferred from homology"/>
<dbReference type="InterPro" id="IPR050260">
    <property type="entry name" value="FAD-bd_OxRdtase"/>
</dbReference>
<dbReference type="EMBL" id="BARS01027866">
    <property type="protein sequence ID" value="GAG01829.1"/>
    <property type="molecule type" value="Genomic_DNA"/>
</dbReference>
<keyword evidence="4" id="KW-0274">FAD</keyword>